<proteinExistence type="predicted"/>
<name>A0ACC2I5L5_9PLEO</name>
<accession>A0ACC2I5L5</accession>
<comment type="caution">
    <text evidence="1">The sequence shown here is derived from an EMBL/GenBank/DDBJ whole genome shotgun (WGS) entry which is preliminary data.</text>
</comment>
<keyword evidence="2" id="KW-1185">Reference proteome</keyword>
<dbReference type="EMBL" id="JAPHNI010000525">
    <property type="protein sequence ID" value="KAJ8110193.1"/>
    <property type="molecule type" value="Genomic_DNA"/>
</dbReference>
<dbReference type="Proteomes" id="UP001153331">
    <property type="component" value="Unassembled WGS sequence"/>
</dbReference>
<reference evidence="1" key="1">
    <citation type="submission" date="2022-11" db="EMBL/GenBank/DDBJ databases">
        <title>Genome Sequence of Boeremia exigua.</title>
        <authorList>
            <person name="Buettner E."/>
        </authorList>
    </citation>
    <scope>NUCLEOTIDE SEQUENCE</scope>
    <source>
        <strain evidence="1">CU02</strain>
    </source>
</reference>
<organism evidence="1 2">
    <name type="scientific">Boeremia exigua</name>
    <dbReference type="NCBI Taxonomy" id="749465"/>
    <lineage>
        <taxon>Eukaryota</taxon>
        <taxon>Fungi</taxon>
        <taxon>Dikarya</taxon>
        <taxon>Ascomycota</taxon>
        <taxon>Pezizomycotina</taxon>
        <taxon>Dothideomycetes</taxon>
        <taxon>Pleosporomycetidae</taxon>
        <taxon>Pleosporales</taxon>
        <taxon>Pleosporineae</taxon>
        <taxon>Didymellaceae</taxon>
        <taxon>Boeremia</taxon>
    </lineage>
</organism>
<gene>
    <name evidence="1" type="ORF">OPT61_g6902</name>
</gene>
<sequence length="844" mass="93039">MSAQAKCVEYALRLPRAGEVMAQGCIDRMSKRDLREHRHPASKDVCAGQHHEHHPGLQPGASKPQCAACRARTHITKLHTDLKSIRQSYLSTAPPPRRKQFARANNASTAASKDTKYLTDAQRNEIDAQAKQSLRELNHAINVLRDAEGIRQTTVSQVAIRKRAKQGLGALGRWAAGGAITAKSPEEELEEAKANTIKAHRESIIWSLQNALEQCGQFQSSMMEIRLMREVEKSKSVLYKTRATMPSNDHGSMNGGSSANGASKDYRGSTSHVQDESSAAIEQQLDPEQLQLFAQENQDMLKQYEDQLDKVRAAEKSLVEVSELQSTLASNLEMQSAHIEQLVEDSFNTTENVGSGNKELKRATERRSTAQMVFYGTSAFCTVLVLVAVMPDSPKQSLTSASPAFSSQSSHSSSNPNLRLSQISTQLAPMAATAFDASAVPQAPEDALFGLMAAYRRDTDSNKVDLGIGAYRDNNAKPWVLPVVKKADEILRNDPDLNHEYLPIAGLADFTTASQKLVLGGDSPALKEKRVTSLQTISGTGAVHLGALFLQKFYKTNSERTAYFSDPTWPNHFQIFSNVGLQHKTYPYFSKKTKGLDFDGMYGALESAPEGSIIVLHACAHNPTGVDATQDQWKKLAEVIRAKKHFPFFDTAYQGFASGDLAKDGWAIRYFVEQGFELCIAQSYAKNFGLYGERAGCFHFVTSPASDAQSTVTRVASQLAILQRSEISNPPAYGARIASIVLNDPQLFSEWEANLREMSGRIKEMRSALRNKLEELGTPGTWNHITDQIGMFSFTGLTEEQVLKLREDSHVYMTKNGRISMAGLNTNNVEYFAKAVDKAVRATQ</sequence>
<evidence type="ECO:0000313" key="2">
    <source>
        <dbReference type="Proteomes" id="UP001153331"/>
    </source>
</evidence>
<evidence type="ECO:0000313" key="1">
    <source>
        <dbReference type="EMBL" id="KAJ8110193.1"/>
    </source>
</evidence>
<protein>
    <submittedName>
        <fullName evidence="1">Uncharacterized protein</fullName>
    </submittedName>
</protein>